<proteinExistence type="predicted"/>
<feature type="compositionally biased region" description="Basic and acidic residues" evidence="14">
    <location>
        <begin position="808"/>
        <end position="823"/>
    </location>
</feature>
<feature type="region of interest" description="Disordered" evidence="14">
    <location>
        <begin position="802"/>
        <end position="823"/>
    </location>
</feature>
<dbReference type="GO" id="GO:0006325">
    <property type="term" value="P:chromatin organization"/>
    <property type="evidence" value="ECO:0007669"/>
    <property type="project" value="UniProtKB-KW"/>
</dbReference>
<evidence type="ECO:0000259" key="15">
    <source>
        <dbReference type="Pfam" id="PF13891"/>
    </source>
</evidence>
<reference evidence="16 17" key="1">
    <citation type="journal article" date="2018" name="Cell">
        <title>The Chara Genome: Secondary Complexity and Implications for Plant Terrestrialization.</title>
        <authorList>
            <person name="Nishiyama T."/>
            <person name="Sakayama H."/>
            <person name="Vries J.D."/>
            <person name="Buschmann H."/>
            <person name="Saint-Marcoux D."/>
            <person name="Ullrich K.K."/>
            <person name="Haas F.B."/>
            <person name="Vanderstraeten L."/>
            <person name="Becker D."/>
            <person name="Lang D."/>
            <person name="Vosolsobe S."/>
            <person name="Rombauts S."/>
            <person name="Wilhelmsson P.K.I."/>
            <person name="Janitza P."/>
            <person name="Kern R."/>
            <person name="Heyl A."/>
            <person name="Rumpler F."/>
            <person name="Villalobos L.I.A.C."/>
            <person name="Clay J.M."/>
            <person name="Skokan R."/>
            <person name="Toyoda A."/>
            <person name="Suzuki Y."/>
            <person name="Kagoshima H."/>
            <person name="Schijlen E."/>
            <person name="Tajeshwar N."/>
            <person name="Catarino B."/>
            <person name="Hetherington A.J."/>
            <person name="Saltykova A."/>
            <person name="Bonnot C."/>
            <person name="Breuninger H."/>
            <person name="Symeonidi A."/>
            <person name="Radhakrishnan G.V."/>
            <person name="Van Nieuwerburgh F."/>
            <person name="Deforce D."/>
            <person name="Chang C."/>
            <person name="Karol K.G."/>
            <person name="Hedrich R."/>
            <person name="Ulvskov P."/>
            <person name="Glockner G."/>
            <person name="Delwiche C.F."/>
            <person name="Petrasek J."/>
            <person name="Van de Peer Y."/>
            <person name="Friml J."/>
            <person name="Beilby M."/>
            <person name="Dolan L."/>
            <person name="Kohara Y."/>
            <person name="Sugano S."/>
            <person name="Fujiyama A."/>
            <person name="Delaux P.-M."/>
            <person name="Quint M."/>
            <person name="TheiBen G."/>
            <person name="Hagemann M."/>
            <person name="Harholt J."/>
            <person name="Dunand C."/>
            <person name="Zachgo S."/>
            <person name="Langdale J."/>
            <person name="Maumus F."/>
            <person name="Straeten D.V.D."/>
            <person name="Gould S.B."/>
            <person name="Rensing S.A."/>
        </authorList>
    </citation>
    <scope>NUCLEOTIDE SEQUENCE [LARGE SCALE GENOMIC DNA]</scope>
    <source>
        <strain evidence="16 17">S276</strain>
    </source>
</reference>
<dbReference type="OrthoDB" id="2021034at2759"/>
<evidence type="ECO:0000256" key="12">
    <source>
        <dbReference type="ARBA" id="ARBA00093359"/>
    </source>
</evidence>
<dbReference type="GO" id="GO:0005739">
    <property type="term" value="C:mitochondrion"/>
    <property type="evidence" value="ECO:0007669"/>
    <property type="project" value="UniProtKB-SubCell"/>
</dbReference>
<evidence type="ECO:0000256" key="2">
    <source>
        <dbReference type="ARBA" id="ARBA00004173"/>
    </source>
</evidence>
<keyword evidence="9" id="KW-0539">Nucleus</keyword>
<feature type="region of interest" description="Disordered" evidence="14">
    <location>
        <begin position="1"/>
        <end position="107"/>
    </location>
</feature>
<evidence type="ECO:0000256" key="8">
    <source>
        <dbReference type="ARBA" id="ARBA00023128"/>
    </source>
</evidence>
<feature type="region of interest" description="Disordered" evidence="14">
    <location>
        <begin position="183"/>
        <end position="205"/>
    </location>
</feature>
<dbReference type="Gramene" id="GBG75667">
    <property type="protein sequence ID" value="GBG75667"/>
    <property type="gene ID" value="CBR_g20294"/>
</dbReference>
<evidence type="ECO:0000313" key="17">
    <source>
        <dbReference type="Proteomes" id="UP000265515"/>
    </source>
</evidence>
<keyword evidence="8" id="KW-0496">Mitochondrion</keyword>
<evidence type="ECO:0000256" key="4">
    <source>
        <dbReference type="ARBA" id="ARBA00022499"/>
    </source>
</evidence>
<feature type="compositionally biased region" description="Low complexity" evidence="14">
    <location>
        <begin position="57"/>
        <end position="67"/>
    </location>
</feature>
<feature type="compositionally biased region" description="Low complexity" evidence="14">
    <location>
        <begin position="84"/>
        <end position="98"/>
    </location>
</feature>
<dbReference type="GO" id="GO:0005634">
    <property type="term" value="C:nucleus"/>
    <property type="evidence" value="ECO:0007669"/>
    <property type="project" value="UniProtKB-SubCell"/>
</dbReference>
<feature type="compositionally biased region" description="Basic and acidic residues" evidence="14">
    <location>
        <begin position="601"/>
        <end position="611"/>
    </location>
</feature>
<keyword evidence="5" id="KW-0597">Phosphoprotein</keyword>
<evidence type="ECO:0000256" key="7">
    <source>
        <dbReference type="ARBA" id="ARBA00022853"/>
    </source>
</evidence>
<evidence type="ECO:0000256" key="5">
    <source>
        <dbReference type="ARBA" id="ARBA00022553"/>
    </source>
</evidence>
<evidence type="ECO:0000256" key="9">
    <source>
        <dbReference type="ARBA" id="ARBA00023242"/>
    </source>
</evidence>
<dbReference type="PANTHER" id="PTHR13453:SF1">
    <property type="entry name" value="KAT8 REGULATORY NSL COMPLEX SUBUNIT 2"/>
    <property type="match status" value="1"/>
</dbReference>
<dbReference type="PANTHER" id="PTHR13453">
    <property type="entry name" value="KAT8 REGULATORY NSL COMPLEX SUBUNIT 2"/>
    <property type="match status" value="1"/>
</dbReference>
<gene>
    <name evidence="16" type="ORF">CBR_g20294</name>
</gene>
<feature type="region of interest" description="Disordered" evidence="14">
    <location>
        <begin position="372"/>
        <end position="412"/>
    </location>
</feature>
<evidence type="ECO:0000256" key="1">
    <source>
        <dbReference type="ARBA" id="ARBA00004123"/>
    </source>
</evidence>
<keyword evidence="6" id="KW-0832">Ubl conjugation</keyword>
<evidence type="ECO:0000256" key="6">
    <source>
        <dbReference type="ARBA" id="ARBA00022843"/>
    </source>
</evidence>
<feature type="region of interest" description="Disordered" evidence="14">
    <location>
        <begin position="718"/>
        <end position="743"/>
    </location>
</feature>
<keyword evidence="4" id="KW-1017">Isopeptide bond</keyword>
<evidence type="ECO:0000256" key="13">
    <source>
        <dbReference type="ARBA" id="ARBA00093543"/>
    </source>
</evidence>
<dbReference type="AlphaFoldDB" id="A0A388L031"/>
<protein>
    <recommendedName>
        <fullName evidence="3">KAT8 regulatory NSL complex subunit 2</fullName>
    </recommendedName>
    <alternativeName>
        <fullName evidence="11">NSL complex protein NSL2</fullName>
    </alternativeName>
    <alternativeName>
        <fullName evidence="10">Non-specific lethal 2 homolog</fullName>
    </alternativeName>
</protein>
<dbReference type="Proteomes" id="UP000265515">
    <property type="component" value="Unassembled WGS sequence"/>
</dbReference>
<dbReference type="EMBL" id="BFEA01000229">
    <property type="protein sequence ID" value="GBG75667.1"/>
    <property type="molecule type" value="Genomic_DNA"/>
</dbReference>
<dbReference type="GO" id="GO:0044545">
    <property type="term" value="C:NSL complex"/>
    <property type="evidence" value="ECO:0007669"/>
    <property type="project" value="TreeGrafter"/>
</dbReference>
<dbReference type="InterPro" id="IPR025927">
    <property type="entry name" value="Znf_KANL2-like"/>
</dbReference>
<name>A0A388L031_CHABU</name>
<dbReference type="Pfam" id="PF13891">
    <property type="entry name" value="zf-C3HC3H_KANSL2"/>
    <property type="match status" value="1"/>
</dbReference>
<feature type="compositionally biased region" description="Pro residues" evidence="14">
    <location>
        <begin position="380"/>
        <end position="391"/>
    </location>
</feature>
<comment type="caution">
    <text evidence="16">The sequence shown here is derived from an EMBL/GenBank/DDBJ whole genome shotgun (WGS) entry which is preliminary data.</text>
</comment>
<feature type="region of interest" description="Disordered" evidence="14">
    <location>
        <begin position="601"/>
        <end position="653"/>
    </location>
</feature>
<comment type="subunit">
    <text evidence="13">Component of the NSL complex at least composed of KAT8/MOF, KANSL1, KANSL2, KANSL3, MCRS1, PHF20, OGT1/OGT, WDR5 and HCFC1.</text>
</comment>
<dbReference type="InterPro" id="IPR026316">
    <property type="entry name" value="NSL2"/>
</dbReference>
<organism evidence="16 17">
    <name type="scientific">Chara braunii</name>
    <name type="common">Braun's stonewort</name>
    <dbReference type="NCBI Taxonomy" id="69332"/>
    <lineage>
        <taxon>Eukaryota</taxon>
        <taxon>Viridiplantae</taxon>
        <taxon>Streptophyta</taxon>
        <taxon>Charophyceae</taxon>
        <taxon>Charales</taxon>
        <taxon>Characeae</taxon>
        <taxon>Chara</taxon>
    </lineage>
</organism>
<accession>A0A388L031</accession>
<evidence type="ECO:0000256" key="3">
    <source>
        <dbReference type="ARBA" id="ARBA00015508"/>
    </source>
</evidence>
<evidence type="ECO:0000256" key="14">
    <source>
        <dbReference type="SAM" id="MobiDB-lite"/>
    </source>
</evidence>
<evidence type="ECO:0000256" key="10">
    <source>
        <dbReference type="ARBA" id="ARBA00032947"/>
    </source>
</evidence>
<keyword evidence="17" id="KW-1185">Reference proteome</keyword>
<comment type="function">
    <text evidence="12">Non-catalytic component of the NSL histone acetyltransferase complex, a multiprotein complex that mediates histone H4 acetylation at 'Lys-5'- and 'Lys-8' (H4K5ac and H4K8ac) at transcription start sites and promotes transcription initiation. Required for NSL complex stability and for transcription of intraciliary transport genes in both ciliated and non-ciliated cells by regulating histone H4 acetylation at 'Lys-5'- and 'Lys-12' (H4K5ac and H4K12ac). This is necessary for cilium assembly in ciliated cells and for organization of the microtubule cytoskeleton in non-ciliated cells. Required within the NSL complex to maintain nuclear architecture stability by promoting KAT8-mediated acetylation of lamin LMNA.</text>
</comment>
<comment type="subcellular location">
    <subcellularLocation>
        <location evidence="2">Mitochondrion</location>
    </subcellularLocation>
    <subcellularLocation>
        <location evidence="1">Nucleus</location>
    </subcellularLocation>
</comment>
<sequence length="848" mass="87285">MTKRGVGKSGGPGIVSKQRPPDVREGSDAPGALTPGKRVFPSLVTLPGGDGGPQNNSSEASGSASGSRVKKLAVEAKRRGRANAVSKKVASSSGGSKKVVGDGDDEDGALDAEAMSLELGDEGCVISSSSLTVEEVILRRAKRFRKLSELYKAQYWALMEELRSKRRRYYLLTGKSGWKTDVTVTTTGQDGEGEKQGGNEGGTGEEHCSAVVVQSESGTGAVSKVEYGSSGQAGNAVCMAPGCLSRVLALSCYCLSHIVLDPGQKLYKPCGFVLKSAGSGSSVCGTPVLCAVVPPLCRVHATQANKSSTGRQKKAAAGAAATAGVRPPLPVTAVSAPSAALPALTLAAHTSAAAPLSESTRPALAHPRLSMVATKSTPSSLPPPPPPPPRLSPSKDVPTLGSNGGSKSACLSPSVVKPMPRLHLVINEYMRIIQHKRRLLLPTTASRRVKTEVINVITDVAGAPGGGGLKSSTTKAAIETGRKPASAAPRAKRADDVAGCSEKMEESQPLSALNKVNVSTKAPVNQVTTAASPSLQCPMSAPGYSTHGNANVADGQHQGEIAIPAAIPVLPTEQRGSICRFAEPGSASIGPGLTVHEAQLEGRQRTGDKRSRPSSGSEVDLLPGSASAHSPVRQGYQCREKKLRPNQPGQAEGEQGLNAAIHFEEDNIVCGDMAPKTVGQGGEEQLKHLHDNKDRPQAGGMDGAPKGIEGEKVTMGVNATTVSGGGKDGTGCLSGRETDRSAPVRLRSGGYEKEGTHREGSGLHGMRAEDVNLKKAEDVDERRVAAAVGHIIEEAEVDVKQAGPGSDCADRRPPKMEAGGHHDGGILVAVASGGAAKSQDGEEAKTGV</sequence>
<feature type="domain" description="KANL2-like probable zinc-finger" evidence="15">
    <location>
        <begin position="238"/>
        <end position="301"/>
    </location>
</feature>
<keyword evidence="7" id="KW-0156">Chromatin regulator</keyword>
<evidence type="ECO:0000313" key="16">
    <source>
        <dbReference type="EMBL" id="GBG75667.1"/>
    </source>
</evidence>
<evidence type="ECO:0000256" key="11">
    <source>
        <dbReference type="ARBA" id="ARBA00033378"/>
    </source>
</evidence>